<organism evidence="1 2">
    <name type="scientific">Brassica oleracea var. oleracea</name>
    <dbReference type="NCBI Taxonomy" id="109376"/>
    <lineage>
        <taxon>Eukaryota</taxon>
        <taxon>Viridiplantae</taxon>
        <taxon>Streptophyta</taxon>
        <taxon>Embryophyta</taxon>
        <taxon>Tracheophyta</taxon>
        <taxon>Spermatophyta</taxon>
        <taxon>Magnoliopsida</taxon>
        <taxon>eudicotyledons</taxon>
        <taxon>Gunneridae</taxon>
        <taxon>Pentapetalae</taxon>
        <taxon>rosids</taxon>
        <taxon>malvids</taxon>
        <taxon>Brassicales</taxon>
        <taxon>Brassicaceae</taxon>
        <taxon>Brassiceae</taxon>
        <taxon>Brassica</taxon>
    </lineage>
</organism>
<dbReference type="Proteomes" id="UP000032141">
    <property type="component" value="Chromosome C8"/>
</dbReference>
<sequence length="49" mass="5115">MSFTSSFGGGGLDLGNGMCEEFKTVSGYVCHGLFSIGEDGFGTRRMASI</sequence>
<name>A0A0D3DKC5_BRAOL</name>
<reference evidence="1 2" key="1">
    <citation type="journal article" date="2014" name="Genome Biol.">
        <title>Transcriptome and methylome profiling reveals relics of genome dominance in the mesopolyploid Brassica oleracea.</title>
        <authorList>
            <person name="Parkin I.A."/>
            <person name="Koh C."/>
            <person name="Tang H."/>
            <person name="Robinson S.J."/>
            <person name="Kagale S."/>
            <person name="Clarke W.E."/>
            <person name="Town C.D."/>
            <person name="Nixon J."/>
            <person name="Krishnakumar V."/>
            <person name="Bidwell S.L."/>
            <person name="Denoeud F."/>
            <person name="Belcram H."/>
            <person name="Links M.G."/>
            <person name="Just J."/>
            <person name="Clarke C."/>
            <person name="Bender T."/>
            <person name="Huebert T."/>
            <person name="Mason A.S."/>
            <person name="Pires J.C."/>
            <person name="Barker G."/>
            <person name="Moore J."/>
            <person name="Walley P.G."/>
            <person name="Manoli S."/>
            <person name="Batley J."/>
            <person name="Edwards D."/>
            <person name="Nelson M.N."/>
            <person name="Wang X."/>
            <person name="Paterson A.H."/>
            <person name="King G."/>
            <person name="Bancroft I."/>
            <person name="Chalhoub B."/>
            <person name="Sharpe A.G."/>
        </authorList>
    </citation>
    <scope>NUCLEOTIDE SEQUENCE</scope>
    <source>
        <strain evidence="1 2">cv. TO1000</strain>
    </source>
</reference>
<accession>A0A0D3DKC5</accession>
<dbReference type="EnsemblPlants" id="Bo8g023170.1">
    <property type="protein sequence ID" value="Bo8g023170.1"/>
    <property type="gene ID" value="Bo8g023170"/>
</dbReference>
<proteinExistence type="predicted"/>
<dbReference type="Gramene" id="Bo8g023170.1">
    <property type="protein sequence ID" value="Bo8g023170.1"/>
    <property type="gene ID" value="Bo8g023170"/>
</dbReference>
<reference evidence="1" key="2">
    <citation type="submission" date="2015-03" db="UniProtKB">
        <authorList>
            <consortium name="EnsemblPlants"/>
        </authorList>
    </citation>
    <scope>IDENTIFICATION</scope>
</reference>
<dbReference type="AlphaFoldDB" id="A0A0D3DKC5"/>
<keyword evidence="2" id="KW-1185">Reference proteome</keyword>
<protein>
    <submittedName>
        <fullName evidence="1">Uncharacterized protein</fullName>
    </submittedName>
</protein>
<evidence type="ECO:0000313" key="2">
    <source>
        <dbReference type="Proteomes" id="UP000032141"/>
    </source>
</evidence>
<evidence type="ECO:0000313" key="1">
    <source>
        <dbReference type="EnsemblPlants" id="Bo8g023170.1"/>
    </source>
</evidence>
<dbReference type="HOGENOM" id="CLU_3144838_0_0_1"/>